<sequence length="373" mass="39580">MANAIADVVQGVDPEGGQDSPGREAGGDPGEQTDSLQAAHPGDGVPDDGEREEDDRVHDQVSRLSIRLGDLLRDHGSQLPPGAPPLAKSFKTEIKKAEDPEASLPSEEEGAGVENVKSRSYSTDSLERKLDSEPRVGGLGEFQNWIQGALREEQSRQAGAGEPAGQGLQLEVKSPEEEEFGYIVTELDPLSPEAARQLTEDVARLARVPASAFVDVGVLGPAVTFKVSANVQNVTTADVAKAAGEETQTRTAGGGHQQDGPGSVIIPQQQAVHSSAKFCRCQRGHEQNVIPRTEARSERLRLTACLSLLLERGPEPGCPRTAQEFVGTPATDTLVVLALVTERKRTPGTRRSLSSDLHLPAMCVAAAAFGSER</sequence>
<feature type="region of interest" description="Disordered" evidence="8">
    <location>
        <begin position="1"/>
        <end position="134"/>
    </location>
</feature>
<name>A0ABM0RMZ6_GALVR</name>
<evidence type="ECO:0000313" key="10">
    <source>
        <dbReference type="Proteomes" id="UP000694923"/>
    </source>
</evidence>
<feature type="compositionally biased region" description="Basic and acidic residues" evidence="8">
    <location>
        <begin position="125"/>
        <end position="134"/>
    </location>
</feature>
<feature type="domain" description="Protein-tyrosine phosphatase receptor IA-2 ectodomain" evidence="9">
    <location>
        <begin position="178"/>
        <end position="246"/>
    </location>
</feature>
<keyword evidence="5" id="KW-0472">Membrane</keyword>
<protein>
    <submittedName>
        <fullName evidence="11">Receptor-type tyrosine-protein phosphatase N2-like</fullName>
    </submittedName>
</protein>
<evidence type="ECO:0000256" key="5">
    <source>
        <dbReference type="ARBA" id="ARBA00023136"/>
    </source>
</evidence>
<organism evidence="10 11">
    <name type="scientific">Galeopterus variegatus</name>
    <name type="common">Malayan flying lemur</name>
    <name type="synonym">Cynocephalus variegatus</name>
    <dbReference type="NCBI Taxonomy" id="482537"/>
    <lineage>
        <taxon>Eukaryota</taxon>
        <taxon>Metazoa</taxon>
        <taxon>Chordata</taxon>
        <taxon>Craniata</taxon>
        <taxon>Vertebrata</taxon>
        <taxon>Euteleostomi</taxon>
        <taxon>Mammalia</taxon>
        <taxon>Eutheria</taxon>
        <taxon>Euarchontoglires</taxon>
        <taxon>Dermoptera</taxon>
        <taxon>Cynocephalidae</taxon>
        <taxon>Galeopterus</taxon>
    </lineage>
</organism>
<keyword evidence="7" id="KW-0325">Glycoprotein</keyword>
<dbReference type="InterPro" id="IPR021613">
    <property type="entry name" value="Receptor_IA-2_dom"/>
</dbReference>
<dbReference type="GeneID" id="103599612"/>
<dbReference type="PANTHER" id="PTHR46106">
    <property type="entry name" value="IA-2 PROTEIN TYROSINE PHOSPHATASE, ISOFORM C"/>
    <property type="match status" value="1"/>
</dbReference>
<keyword evidence="2" id="KW-0812">Transmembrane</keyword>
<evidence type="ECO:0000256" key="6">
    <source>
        <dbReference type="ARBA" id="ARBA00023170"/>
    </source>
</evidence>
<dbReference type="Gene3D" id="3.30.70.2470">
    <property type="entry name" value="Protein-tyrosine phosphatase receptor IA-2 ectodomain"/>
    <property type="match status" value="1"/>
</dbReference>
<evidence type="ECO:0000256" key="4">
    <source>
        <dbReference type="ARBA" id="ARBA00022989"/>
    </source>
</evidence>
<feature type="compositionally biased region" description="Basic and acidic residues" evidence="8">
    <location>
        <begin position="90"/>
        <end position="99"/>
    </location>
</feature>
<dbReference type="Pfam" id="PF11548">
    <property type="entry name" value="Receptor_IA-2"/>
    <property type="match status" value="1"/>
</dbReference>
<dbReference type="InterPro" id="IPR038112">
    <property type="entry name" value="Receptor_IA-2_ectodomain_sf"/>
</dbReference>
<keyword evidence="10" id="KW-1185">Reference proteome</keyword>
<reference evidence="11" key="1">
    <citation type="submission" date="2025-08" db="UniProtKB">
        <authorList>
            <consortium name="RefSeq"/>
        </authorList>
    </citation>
    <scope>IDENTIFICATION</scope>
</reference>
<gene>
    <name evidence="11" type="primary">LOC103599612</name>
</gene>
<proteinExistence type="predicted"/>
<dbReference type="Proteomes" id="UP000694923">
    <property type="component" value="Unplaced"/>
</dbReference>
<evidence type="ECO:0000256" key="1">
    <source>
        <dbReference type="ARBA" id="ARBA00004167"/>
    </source>
</evidence>
<keyword evidence="4" id="KW-1133">Transmembrane helix</keyword>
<keyword evidence="3" id="KW-0732">Signal</keyword>
<evidence type="ECO:0000256" key="3">
    <source>
        <dbReference type="ARBA" id="ARBA00022729"/>
    </source>
</evidence>
<evidence type="ECO:0000313" key="11">
    <source>
        <dbReference type="RefSeq" id="XP_008581987.1"/>
    </source>
</evidence>
<accession>A0ABM0RMZ6</accession>
<comment type="subcellular location">
    <subcellularLocation>
        <location evidence="1">Membrane</location>
        <topology evidence="1">Single-pass membrane protein</topology>
    </subcellularLocation>
</comment>
<dbReference type="RefSeq" id="XP_008581987.1">
    <property type="nucleotide sequence ID" value="XM_008583765.1"/>
</dbReference>
<dbReference type="InterPro" id="IPR033522">
    <property type="entry name" value="IA-2/IA-2_beta"/>
</dbReference>
<keyword evidence="6" id="KW-0675">Receptor</keyword>
<evidence type="ECO:0000256" key="8">
    <source>
        <dbReference type="SAM" id="MobiDB-lite"/>
    </source>
</evidence>
<evidence type="ECO:0000259" key="9">
    <source>
        <dbReference type="Pfam" id="PF11548"/>
    </source>
</evidence>
<evidence type="ECO:0000256" key="7">
    <source>
        <dbReference type="ARBA" id="ARBA00023180"/>
    </source>
</evidence>
<dbReference type="PANTHER" id="PTHR46106:SF5">
    <property type="entry name" value="RECEPTOR-TYPE TYROSINE-PROTEIN PHOSPHATASE N2"/>
    <property type="match status" value="1"/>
</dbReference>
<evidence type="ECO:0000256" key="2">
    <source>
        <dbReference type="ARBA" id="ARBA00022692"/>
    </source>
</evidence>